<sequence>MSDDPIPSTSIIQENFTNNSEYTLTDSSLISENIEISEPNFASVFEYTEQNQSFDSLNFDDYAKGSNQRKKKKFSDNIDLTQFGLANDMIIESDIDSEHETQFDLLDN</sequence>
<organism evidence="1 2">
    <name type="scientific">Dentiscutata heterogama</name>
    <dbReference type="NCBI Taxonomy" id="1316150"/>
    <lineage>
        <taxon>Eukaryota</taxon>
        <taxon>Fungi</taxon>
        <taxon>Fungi incertae sedis</taxon>
        <taxon>Mucoromycota</taxon>
        <taxon>Glomeromycotina</taxon>
        <taxon>Glomeromycetes</taxon>
        <taxon>Diversisporales</taxon>
        <taxon>Gigasporaceae</taxon>
        <taxon>Dentiscutata</taxon>
    </lineage>
</organism>
<name>A0ACA9P3H2_9GLOM</name>
<gene>
    <name evidence="1" type="ORF">DHETER_LOCUS10735</name>
</gene>
<dbReference type="Proteomes" id="UP000789702">
    <property type="component" value="Unassembled WGS sequence"/>
</dbReference>
<comment type="caution">
    <text evidence="1">The sequence shown here is derived from an EMBL/GenBank/DDBJ whole genome shotgun (WGS) entry which is preliminary data.</text>
</comment>
<proteinExistence type="predicted"/>
<evidence type="ECO:0000313" key="1">
    <source>
        <dbReference type="EMBL" id="CAG8682581.1"/>
    </source>
</evidence>
<dbReference type="EMBL" id="CAJVPU010021751">
    <property type="protein sequence ID" value="CAG8682581.1"/>
    <property type="molecule type" value="Genomic_DNA"/>
</dbReference>
<evidence type="ECO:0000313" key="2">
    <source>
        <dbReference type="Proteomes" id="UP000789702"/>
    </source>
</evidence>
<accession>A0ACA9P3H2</accession>
<protein>
    <submittedName>
        <fullName evidence="1">5527_t:CDS:1</fullName>
    </submittedName>
</protein>
<keyword evidence="2" id="KW-1185">Reference proteome</keyword>
<reference evidence="1" key="1">
    <citation type="submission" date="2021-06" db="EMBL/GenBank/DDBJ databases">
        <authorList>
            <person name="Kallberg Y."/>
            <person name="Tangrot J."/>
            <person name="Rosling A."/>
        </authorList>
    </citation>
    <scope>NUCLEOTIDE SEQUENCE</scope>
    <source>
        <strain evidence="1">IL203A</strain>
    </source>
</reference>
<feature type="non-terminal residue" evidence="1">
    <location>
        <position position="108"/>
    </location>
</feature>